<keyword evidence="3" id="KW-0804">Transcription</keyword>
<feature type="domain" description="HTH deoR-type" evidence="4">
    <location>
        <begin position="3"/>
        <end position="58"/>
    </location>
</feature>
<dbReference type="SMART" id="SM00420">
    <property type="entry name" value="HTH_DEOR"/>
    <property type="match status" value="1"/>
</dbReference>
<evidence type="ECO:0000256" key="1">
    <source>
        <dbReference type="ARBA" id="ARBA00023015"/>
    </source>
</evidence>
<reference evidence="5 6" key="1">
    <citation type="submission" date="2016-01" db="EMBL/GenBank/DDBJ databases">
        <title>Complete genome sequence of strain Lentibacillus amyloliquefaciens LAM0015T isolated from saline sediment.</title>
        <authorList>
            <person name="Wang J.-L."/>
            <person name="He M.-X."/>
        </authorList>
    </citation>
    <scope>NUCLEOTIDE SEQUENCE [LARGE SCALE GENOMIC DNA]</scope>
    <source>
        <strain evidence="5 6">LAM0015</strain>
    </source>
</reference>
<dbReference type="InterPro" id="IPR037171">
    <property type="entry name" value="NagB/RpiA_transferase-like"/>
</dbReference>
<dbReference type="PRINTS" id="PR00037">
    <property type="entry name" value="HTHLACR"/>
</dbReference>
<dbReference type="InterPro" id="IPR036390">
    <property type="entry name" value="WH_DNA-bd_sf"/>
</dbReference>
<dbReference type="EMBL" id="CP013862">
    <property type="protein sequence ID" value="ALX50199.1"/>
    <property type="molecule type" value="Genomic_DNA"/>
</dbReference>
<keyword evidence="2" id="KW-0238">DNA-binding</keyword>
<dbReference type="Gene3D" id="3.40.50.1360">
    <property type="match status" value="1"/>
</dbReference>
<dbReference type="InterPro" id="IPR050313">
    <property type="entry name" value="Carb_Metab_HTH_regulators"/>
</dbReference>
<dbReference type="Pfam" id="PF08220">
    <property type="entry name" value="HTH_DeoR"/>
    <property type="match status" value="1"/>
</dbReference>
<dbReference type="PANTHER" id="PTHR30363">
    <property type="entry name" value="HTH-TYPE TRANSCRIPTIONAL REGULATOR SRLR-RELATED"/>
    <property type="match status" value="1"/>
</dbReference>
<dbReference type="Pfam" id="PF00455">
    <property type="entry name" value="DeoRC"/>
    <property type="match status" value="1"/>
</dbReference>
<dbReference type="InterPro" id="IPR001034">
    <property type="entry name" value="DeoR_HTH"/>
</dbReference>
<evidence type="ECO:0000259" key="4">
    <source>
        <dbReference type="PROSITE" id="PS51000"/>
    </source>
</evidence>
<evidence type="ECO:0000256" key="2">
    <source>
        <dbReference type="ARBA" id="ARBA00023125"/>
    </source>
</evidence>
<gene>
    <name evidence="5" type="ORF">AOX59_17425</name>
</gene>
<evidence type="ECO:0000313" key="5">
    <source>
        <dbReference type="EMBL" id="ALX50199.1"/>
    </source>
</evidence>
<dbReference type="GO" id="GO:0003677">
    <property type="term" value="F:DNA binding"/>
    <property type="evidence" value="ECO:0007669"/>
    <property type="project" value="UniProtKB-KW"/>
</dbReference>
<dbReference type="GO" id="GO:0003700">
    <property type="term" value="F:DNA-binding transcription factor activity"/>
    <property type="evidence" value="ECO:0007669"/>
    <property type="project" value="InterPro"/>
</dbReference>
<evidence type="ECO:0000256" key="3">
    <source>
        <dbReference type="ARBA" id="ARBA00023163"/>
    </source>
</evidence>
<dbReference type="Gene3D" id="1.10.10.10">
    <property type="entry name" value="Winged helix-like DNA-binding domain superfamily/Winged helix DNA-binding domain"/>
    <property type="match status" value="1"/>
</dbReference>
<dbReference type="RefSeq" id="WP_068447457.1">
    <property type="nucleotide sequence ID" value="NZ_CP013862.1"/>
</dbReference>
<dbReference type="InterPro" id="IPR036388">
    <property type="entry name" value="WH-like_DNA-bd_sf"/>
</dbReference>
<dbReference type="KEGG" id="lao:AOX59_17425"/>
<sequence length="249" mass="27391">MLTEERHQIILDYLKQDGIVKSQHLMNVIGCSESTVRRDLDQLEDTGMLTRIHGGAKRTYQLSEELTASEKSFKNIQSKESIGKLAAGLVETGEVIFIDAGTTTYAMLPYLTNKPVTVVTNGIQHASLLTDQGIETYVPGGKIKPSTKAIIGSQSLSELKNYRFDKAFLGMNGIDPAFGCTTPDPEEAALKQMAHHQAAAGFLLTDGSKWNKVNFAKVCELEDVTIVTDTLPDNLDYYREKTTIMEAAK</sequence>
<proteinExistence type="predicted"/>
<dbReference type="PANTHER" id="PTHR30363:SF56">
    <property type="entry name" value="TRANSCRIPTIONAL REGULATOR, DEOR FAMILY"/>
    <property type="match status" value="1"/>
</dbReference>
<dbReference type="OrthoDB" id="9797223at2"/>
<dbReference type="Proteomes" id="UP000050331">
    <property type="component" value="Chromosome"/>
</dbReference>
<accession>A0A0U4F3W5</accession>
<keyword evidence="1" id="KW-0805">Transcription regulation</keyword>
<dbReference type="PROSITE" id="PS00894">
    <property type="entry name" value="HTH_DEOR_1"/>
    <property type="match status" value="1"/>
</dbReference>
<protein>
    <submittedName>
        <fullName evidence="5">DeoR family transcriptional regulator</fullName>
    </submittedName>
</protein>
<name>A0A0U4F3W5_9BACI</name>
<dbReference type="InterPro" id="IPR018356">
    <property type="entry name" value="Tscrpt_reg_HTH_DeoR_CS"/>
</dbReference>
<dbReference type="STRING" id="1472767.AOX59_17425"/>
<organism evidence="5 6">
    <name type="scientific">Lentibacillus amyloliquefaciens</name>
    <dbReference type="NCBI Taxonomy" id="1472767"/>
    <lineage>
        <taxon>Bacteria</taxon>
        <taxon>Bacillati</taxon>
        <taxon>Bacillota</taxon>
        <taxon>Bacilli</taxon>
        <taxon>Bacillales</taxon>
        <taxon>Bacillaceae</taxon>
        <taxon>Lentibacillus</taxon>
    </lineage>
</organism>
<keyword evidence="6" id="KW-1185">Reference proteome</keyword>
<evidence type="ECO:0000313" key="6">
    <source>
        <dbReference type="Proteomes" id="UP000050331"/>
    </source>
</evidence>
<dbReference type="SMART" id="SM01134">
    <property type="entry name" value="DeoRC"/>
    <property type="match status" value="1"/>
</dbReference>
<dbReference type="PROSITE" id="PS51000">
    <property type="entry name" value="HTH_DEOR_2"/>
    <property type="match status" value="1"/>
</dbReference>
<dbReference type="AlphaFoldDB" id="A0A0U4F3W5"/>
<dbReference type="InterPro" id="IPR014036">
    <property type="entry name" value="DeoR-like_C"/>
</dbReference>
<dbReference type="SUPFAM" id="SSF46785">
    <property type="entry name" value="Winged helix' DNA-binding domain"/>
    <property type="match status" value="1"/>
</dbReference>
<dbReference type="SUPFAM" id="SSF100950">
    <property type="entry name" value="NagB/RpiA/CoA transferase-like"/>
    <property type="match status" value="1"/>
</dbReference>